<accession>A0ABY0JQR0</accession>
<evidence type="ECO:0000313" key="3">
    <source>
        <dbReference type="Proteomes" id="UP000195338"/>
    </source>
</evidence>
<dbReference type="InterPro" id="IPR058240">
    <property type="entry name" value="rSAM_sf"/>
</dbReference>
<dbReference type="PANTHER" id="PTHR43273">
    <property type="entry name" value="ANAEROBIC SULFATASE-MATURATING ENZYME HOMOLOG ASLB-RELATED"/>
    <property type="match status" value="1"/>
</dbReference>
<evidence type="ECO:0000256" key="1">
    <source>
        <dbReference type="ARBA" id="ARBA00001966"/>
    </source>
</evidence>
<protein>
    <submittedName>
        <fullName evidence="2">Arylsulfatase regulatory protein</fullName>
    </submittedName>
</protein>
<dbReference type="Proteomes" id="UP000195338">
    <property type="component" value="Unassembled WGS sequence"/>
</dbReference>
<dbReference type="InterPro" id="IPR013785">
    <property type="entry name" value="Aldolase_TIM"/>
</dbReference>
<dbReference type="Gene3D" id="3.20.20.70">
    <property type="entry name" value="Aldolase class I"/>
    <property type="match status" value="1"/>
</dbReference>
<comment type="cofactor">
    <cofactor evidence="1">
        <name>[4Fe-4S] cluster</name>
        <dbReference type="ChEBI" id="CHEBI:49883"/>
    </cofactor>
</comment>
<comment type="caution">
    <text evidence="2">The sequence shown here is derived from an EMBL/GenBank/DDBJ whole genome shotgun (WGS) entry which is preliminary data.</text>
</comment>
<evidence type="ECO:0000313" key="2">
    <source>
        <dbReference type="EMBL" id="SBW25430.1"/>
    </source>
</evidence>
<organism evidence="2 3">
    <name type="scientific">Citrobacter europaeus</name>
    <dbReference type="NCBI Taxonomy" id="1914243"/>
    <lineage>
        <taxon>Bacteria</taxon>
        <taxon>Pseudomonadati</taxon>
        <taxon>Pseudomonadota</taxon>
        <taxon>Gammaproteobacteria</taxon>
        <taxon>Enterobacterales</taxon>
        <taxon>Enterobacteriaceae</taxon>
        <taxon>Citrobacter</taxon>
    </lineage>
</organism>
<proteinExistence type="predicted"/>
<gene>
    <name evidence="2" type="ORF">BN4901_2462</name>
</gene>
<name>A0ABY0JQR0_9ENTR</name>
<keyword evidence="3" id="KW-1185">Reference proteome</keyword>
<dbReference type="NCBIfam" id="TIGR04085">
    <property type="entry name" value="rSAM_more_4Fe4S"/>
    <property type="match status" value="1"/>
</dbReference>
<dbReference type="EMBL" id="FLUX01000030">
    <property type="protein sequence ID" value="SBW25430.1"/>
    <property type="molecule type" value="Genomic_DNA"/>
</dbReference>
<dbReference type="InterPro" id="IPR023867">
    <property type="entry name" value="Sulphatase_maturase_rSAM"/>
</dbReference>
<dbReference type="RefSeq" id="WP_087051063.1">
    <property type="nucleotide sequence ID" value="NZ_JBODPG010000012.1"/>
</dbReference>
<dbReference type="InterPro" id="IPR023885">
    <property type="entry name" value="4Fe4S-binding_SPASM_dom"/>
</dbReference>
<dbReference type="SUPFAM" id="SSF102114">
    <property type="entry name" value="Radical SAM enzymes"/>
    <property type="match status" value="1"/>
</dbReference>
<sequence>MDDTTLQLFIRRKIDTEEASDVVFAWQDGESMPGGLHFFERVIELQQQYAQSKNIINTFQTNGILLDDEWCEFFKKNQFMICISVDSDVALHDNDCDTISGKSTNYQVENAARLLQKYDIEFSTLTVVNTENSHHPLRIYHYLKSLGSRHMQFIPLLRPLVQGGVDAQSLGPAALGIFLKTIFYTWVRLDIGTIKISIFEHAFAAWCGLSVPTCVYASCDDSALALKINDDNYHCDRVVNSKYFMRDSNQPIATAMQQNSMNQRVESSKPTLVEECASCKVEFVCHGGCAKDRVALSRCGVPQLNYFCESYQAFFTYVEPYMLMMRALWEQNYAPSDIRQYLT</sequence>
<reference evidence="2 3" key="1">
    <citation type="submission" date="2016-04" db="EMBL/GenBank/DDBJ databases">
        <authorList>
            <person name="Mornico D."/>
        </authorList>
    </citation>
    <scope>NUCLEOTIDE SEQUENCE [LARGE SCALE GENOMIC DNA]</scope>
    <source>
        <strain evidence="2 3">A121</strain>
    </source>
</reference>
<dbReference type="PANTHER" id="PTHR43273:SF3">
    <property type="entry name" value="ANAEROBIC SULFATASE-MATURATING ENZYME HOMOLOG ASLB-RELATED"/>
    <property type="match status" value="1"/>
</dbReference>